<name>A0A3B4X680_SERLL</name>
<evidence type="ECO:0000313" key="3">
    <source>
        <dbReference type="Proteomes" id="UP000261360"/>
    </source>
</evidence>
<dbReference type="Gene3D" id="1.10.533.10">
    <property type="entry name" value="Death Domain, Fas"/>
    <property type="match status" value="1"/>
</dbReference>
<dbReference type="Proteomes" id="UP000261360">
    <property type="component" value="Unplaced"/>
</dbReference>
<dbReference type="InterPro" id="IPR011029">
    <property type="entry name" value="DEATH-like_dom_sf"/>
</dbReference>
<protein>
    <recommendedName>
        <fullName evidence="1">Pyrin domain-containing protein</fullName>
    </recommendedName>
</protein>
<organism evidence="2 3">
    <name type="scientific">Seriola lalandi dorsalis</name>
    <dbReference type="NCBI Taxonomy" id="1841481"/>
    <lineage>
        <taxon>Eukaryota</taxon>
        <taxon>Metazoa</taxon>
        <taxon>Chordata</taxon>
        <taxon>Craniata</taxon>
        <taxon>Vertebrata</taxon>
        <taxon>Euteleostomi</taxon>
        <taxon>Actinopterygii</taxon>
        <taxon>Neopterygii</taxon>
        <taxon>Teleostei</taxon>
        <taxon>Neoteleostei</taxon>
        <taxon>Acanthomorphata</taxon>
        <taxon>Carangaria</taxon>
        <taxon>Carangiformes</taxon>
        <taxon>Carangidae</taxon>
        <taxon>Seriola</taxon>
    </lineage>
</organism>
<dbReference type="InterPro" id="IPR004020">
    <property type="entry name" value="DAPIN"/>
</dbReference>
<dbReference type="SMART" id="SM01289">
    <property type="entry name" value="PYRIN"/>
    <property type="match status" value="1"/>
</dbReference>
<evidence type="ECO:0000313" key="2">
    <source>
        <dbReference type="Ensembl" id="ENSSLDP00000011641.1"/>
    </source>
</evidence>
<accession>A0A3B4X680</accession>
<dbReference type="PROSITE" id="PS50824">
    <property type="entry name" value="DAPIN"/>
    <property type="match status" value="1"/>
</dbReference>
<keyword evidence="3" id="KW-1185">Reference proteome</keyword>
<feature type="domain" description="Pyrin" evidence="1">
    <location>
        <begin position="1"/>
        <end position="90"/>
    </location>
</feature>
<dbReference type="Pfam" id="PF02758">
    <property type="entry name" value="PYRIN"/>
    <property type="match status" value="1"/>
</dbReference>
<reference evidence="2" key="2">
    <citation type="submission" date="2025-09" db="UniProtKB">
        <authorList>
            <consortium name="Ensembl"/>
        </authorList>
    </citation>
    <scope>IDENTIFICATION</scope>
</reference>
<dbReference type="SUPFAM" id="SSF47986">
    <property type="entry name" value="DEATH domain"/>
    <property type="match status" value="1"/>
</dbReference>
<dbReference type="AlphaFoldDB" id="A0A3B4X680"/>
<evidence type="ECO:0000259" key="1">
    <source>
        <dbReference type="PROSITE" id="PS50824"/>
    </source>
</evidence>
<proteinExistence type="predicted"/>
<reference evidence="2" key="1">
    <citation type="submission" date="2025-08" db="UniProtKB">
        <authorList>
            <consortium name="Ensembl"/>
        </authorList>
    </citation>
    <scope>IDENTIFICATION</scope>
</reference>
<dbReference type="GeneTree" id="ENSGT00940000178323"/>
<dbReference type="Ensembl" id="ENSSLDT00000012064.1">
    <property type="protein sequence ID" value="ENSSLDP00000011641.1"/>
    <property type="gene ID" value="ENSSLDG00000009245.1"/>
</dbReference>
<sequence length="127" mass="14876">MSKTYEKLLETLEDLSYGEINEFKFVLQSPETTSGHPIIPKRQMKMAQRVDLVELMMQTYGERSVEVTNEVLKKINRSDLVQRLSEISSGSKGKLFGRKKNLQYNSNIKYLICREWSPLFNFPSKYM</sequence>